<evidence type="ECO:0000313" key="2">
    <source>
        <dbReference type="Proteomes" id="UP000244162"/>
    </source>
</evidence>
<keyword evidence="2" id="KW-1185">Reference proteome</keyword>
<sequence>MLAFGGQVTISGLFDYFRRNLDTMLIGRMWGGEMPGRDGCVYKPPMRRCWSSPCSAGRSISFVPLPQQSDEPPLP</sequence>
<comment type="caution">
    <text evidence="1">The sequence shown here is derived from an EMBL/GenBank/DDBJ whole genome shotgun (WGS) entry which is preliminary data.</text>
</comment>
<dbReference type="EMBL" id="NWBU01000007">
    <property type="protein sequence ID" value="PTQ11627.1"/>
    <property type="molecule type" value="Genomic_DNA"/>
</dbReference>
<organism evidence="1 2">
    <name type="scientific">Sphingomonas oleivorans</name>
    <dbReference type="NCBI Taxonomy" id="1735121"/>
    <lineage>
        <taxon>Bacteria</taxon>
        <taxon>Pseudomonadati</taxon>
        <taxon>Pseudomonadota</taxon>
        <taxon>Alphaproteobacteria</taxon>
        <taxon>Sphingomonadales</taxon>
        <taxon>Sphingomonadaceae</taxon>
        <taxon>Sphingomonas</taxon>
    </lineage>
</organism>
<name>A0A2T5FYL7_9SPHN</name>
<evidence type="ECO:0000313" key="1">
    <source>
        <dbReference type="EMBL" id="PTQ11627.1"/>
    </source>
</evidence>
<dbReference type="OrthoDB" id="7605542at2"/>
<reference evidence="1 2" key="1">
    <citation type="submission" date="2017-09" db="EMBL/GenBank/DDBJ databases">
        <title>Sphingomonas panjinensis sp.nov., isolated from oil-contaminated soil.</title>
        <authorList>
            <person name="Wang L."/>
            <person name="Chen L."/>
        </authorList>
    </citation>
    <scope>NUCLEOTIDE SEQUENCE [LARGE SCALE GENOMIC DNA]</scope>
    <source>
        <strain evidence="1 2">FW-11</strain>
    </source>
</reference>
<gene>
    <name evidence="1" type="ORF">CLG96_09415</name>
</gene>
<dbReference type="Proteomes" id="UP000244162">
    <property type="component" value="Unassembled WGS sequence"/>
</dbReference>
<dbReference type="AlphaFoldDB" id="A0A2T5FYL7"/>
<protein>
    <submittedName>
        <fullName evidence="1">Uncharacterized protein</fullName>
    </submittedName>
</protein>
<accession>A0A2T5FYL7</accession>
<proteinExistence type="predicted"/>